<dbReference type="Gene3D" id="1.20.1110.10">
    <property type="entry name" value="Calcium-transporting ATPase, transmembrane domain"/>
    <property type="match status" value="1"/>
</dbReference>
<keyword evidence="1" id="KW-0472">Membrane</keyword>
<sequence>MATLVAVQVLFTYAPVMHEVFGSAALDGSAWLRVLTVAVTAYLLVELFKTLLRMAGTRPVAARRSESP</sequence>
<dbReference type="AlphaFoldDB" id="A0A7W3MVS7"/>
<gene>
    <name evidence="3" type="ORF">HNR21_001678</name>
</gene>
<dbReference type="Proteomes" id="UP000539313">
    <property type="component" value="Unassembled WGS sequence"/>
</dbReference>
<evidence type="ECO:0000313" key="4">
    <source>
        <dbReference type="Proteomes" id="UP000539313"/>
    </source>
</evidence>
<dbReference type="EMBL" id="JACJII010000001">
    <property type="protein sequence ID" value="MBA9002796.1"/>
    <property type="molecule type" value="Genomic_DNA"/>
</dbReference>
<dbReference type="SUPFAM" id="SSF81665">
    <property type="entry name" value="Calcium ATPase, transmembrane domain M"/>
    <property type="match status" value="1"/>
</dbReference>
<feature type="domain" description="Cation-transporting P-type ATPase C-terminal" evidence="2">
    <location>
        <begin position="2"/>
        <end position="50"/>
    </location>
</feature>
<dbReference type="InterPro" id="IPR006068">
    <property type="entry name" value="ATPase_P-typ_cation-transptr_C"/>
</dbReference>
<keyword evidence="1" id="KW-0812">Transmembrane</keyword>
<proteinExistence type="predicted"/>
<reference evidence="3 4" key="1">
    <citation type="submission" date="2020-08" db="EMBL/GenBank/DDBJ databases">
        <title>Sequencing the genomes of 1000 actinobacteria strains.</title>
        <authorList>
            <person name="Klenk H.-P."/>
        </authorList>
    </citation>
    <scope>NUCLEOTIDE SEQUENCE [LARGE SCALE GENOMIC DNA]</scope>
    <source>
        <strain evidence="3 4">DSM 45823</strain>
    </source>
</reference>
<keyword evidence="4" id="KW-1185">Reference proteome</keyword>
<accession>A0A7W3MVS7</accession>
<name>A0A7W3MVS7_9ACTN</name>
<organism evidence="3 4">
    <name type="scientific">Thermomonospora cellulosilytica</name>
    <dbReference type="NCBI Taxonomy" id="1411118"/>
    <lineage>
        <taxon>Bacteria</taxon>
        <taxon>Bacillati</taxon>
        <taxon>Actinomycetota</taxon>
        <taxon>Actinomycetes</taxon>
        <taxon>Streptosporangiales</taxon>
        <taxon>Thermomonosporaceae</taxon>
        <taxon>Thermomonospora</taxon>
    </lineage>
</organism>
<comment type="caution">
    <text evidence="3">The sequence shown here is derived from an EMBL/GenBank/DDBJ whole genome shotgun (WGS) entry which is preliminary data.</text>
</comment>
<evidence type="ECO:0000313" key="3">
    <source>
        <dbReference type="EMBL" id="MBA9002796.1"/>
    </source>
</evidence>
<dbReference type="RefSeq" id="WP_182704728.1">
    <property type="nucleotide sequence ID" value="NZ_JACJII010000001.1"/>
</dbReference>
<keyword evidence="1" id="KW-1133">Transmembrane helix</keyword>
<protein>
    <recommendedName>
        <fullName evidence="2">Cation-transporting P-type ATPase C-terminal domain-containing protein</fullName>
    </recommendedName>
</protein>
<dbReference type="InterPro" id="IPR023298">
    <property type="entry name" value="ATPase_P-typ_TM_dom_sf"/>
</dbReference>
<dbReference type="Pfam" id="PF00689">
    <property type="entry name" value="Cation_ATPase_C"/>
    <property type="match status" value="1"/>
</dbReference>
<feature type="transmembrane region" description="Helical" evidence="1">
    <location>
        <begin position="32"/>
        <end position="52"/>
    </location>
</feature>
<evidence type="ECO:0000259" key="2">
    <source>
        <dbReference type="Pfam" id="PF00689"/>
    </source>
</evidence>
<evidence type="ECO:0000256" key="1">
    <source>
        <dbReference type="SAM" id="Phobius"/>
    </source>
</evidence>